<reference evidence="9 10" key="1">
    <citation type="journal article" date="2016" name="Mol. Biol. Evol.">
        <title>Comparative Genomics of Early-Diverging Mushroom-Forming Fungi Provides Insights into the Origins of Lignocellulose Decay Capabilities.</title>
        <authorList>
            <person name="Nagy L.G."/>
            <person name="Riley R."/>
            <person name="Tritt A."/>
            <person name="Adam C."/>
            <person name="Daum C."/>
            <person name="Floudas D."/>
            <person name="Sun H."/>
            <person name="Yadav J.S."/>
            <person name="Pangilinan J."/>
            <person name="Larsson K.H."/>
            <person name="Matsuura K."/>
            <person name="Barry K."/>
            <person name="Labutti K."/>
            <person name="Kuo R."/>
            <person name="Ohm R.A."/>
            <person name="Bhattacharya S.S."/>
            <person name="Shirouzu T."/>
            <person name="Yoshinaga Y."/>
            <person name="Martin F.M."/>
            <person name="Grigoriev I.V."/>
            <person name="Hibbett D.S."/>
        </authorList>
    </citation>
    <scope>NUCLEOTIDE SEQUENCE [LARGE SCALE GENOMIC DNA]</scope>
    <source>
        <strain evidence="9 10">HHB12733</strain>
    </source>
</reference>
<dbReference type="EMBL" id="KV423939">
    <property type="protein sequence ID" value="KZT59514.1"/>
    <property type="molecule type" value="Genomic_DNA"/>
</dbReference>
<dbReference type="InterPro" id="IPR049625">
    <property type="entry name" value="Glyco_transf_61_cat"/>
</dbReference>
<keyword evidence="10" id="KW-1185">Reference proteome</keyword>
<dbReference type="GO" id="GO:0005783">
    <property type="term" value="C:endoplasmic reticulum"/>
    <property type="evidence" value="ECO:0007669"/>
    <property type="project" value="TreeGrafter"/>
</dbReference>
<dbReference type="AlphaFoldDB" id="A0A165HNF5"/>
<evidence type="ECO:0000256" key="1">
    <source>
        <dbReference type="ARBA" id="ARBA00004167"/>
    </source>
</evidence>
<evidence type="ECO:0000256" key="7">
    <source>
        <dbReference type="ARBA" id="ARBA00023180"/>
    </source>
</evidence>
<evidence type="ECO:0000256" key="5">
    <source>
        <dbReference type="ARBA" id="ARBA00022989"/>
    </source>
</evidence>
<evidence type="ECO:0000256" key="4">
    <source>
        <dbReference type="ARBA" id="ARBA00022692"/>
    </source>
</evidence>
<evidence type="ECO:0000256" key="3">
    <source>
        <dbReference type="ARBA" id="ARBA00022679"/>
    </source>
</evidence>
<dbReference type="GO" id="GO:0035269">
    <property type="term" value="P:protein O-linked glycosylation via mannose"/>
    <property type="evidence" value="ECO:0007669"/>
    <property type="project" value="TreeGrafter"/>
</dbReference>
<keyword evidence="6" id="KW-0472">Membrane</keyword>
<evidence type="ECO:0000313" key="10">
    <source>
        <dbReference type="Proteomes" id="UP000076842"/>
    </source>
</evidence>
<name>A0A165HNF5_9BASI</name>
<protein>
    <recommendedName>
        <fullName evidence="8">Glycosyltransferase 61 catalytic domain-containing protein</fullName>
    </recommendedName>
</protein>
<keyword evidence="3" id="KW-0808">Transferase</keyword>
<feature type="domain" description="Glycosyltransferase 61 catalytic" evidence="8">
    <location>
        <begin position="257"/>
        <end position="444"/>
    </location>
</feature>
<keyword evidence="7" id="KW-0325">Glycoprotein</keyword>
<dbReference type="PANTHER" id="PTHR20961:SF38">
    <property type="entry name" value="PROTEIN O-LINKED-MANNOSE BETA-1,4-N-ACETYLGLUCOSAMINYLTRANSFERASE 2"/>
    <property type="match status" value="1"/>
</dbReference>
<dbReference type="GO" id="GO:0097363">
    <property type="term" value="F:protein O-acetylglucosaminyltransferase activity"/>
    <property type="evidence" value="ECO:0007669"/>
    <property type="project" value="TreeGrafter"/>
</dbReference>
<comment type="subcellular location">
    <subcellularLocation>
        <location evidence="1">Membrane</location>
        <topology evidence="1">Single-pass membrane protein</topology>
    </subcellularLocation>
</comment>
<dbReference type="InParanoid" id="A0A165HNF5"/>
<dbReference type="PANTHER" id="PTHR20961">
    <property type="entry name" value="GLYCOSYLTRANSFERASE"/>
    <property type="match status" value="1"/>
</dbReference>
<evidence type="ECO:0000256" key="6">
    <source>
        <dbReference type="ARBA" id="ARBA00023136"/>
    </source>
</evidence>
<accession>A0A165HNF5</accession>
<dbReference type="GO" id="GO:0016020">
    <property type="term" value="C:membrane"/>
    <property type="evidence" value="ECO:0007669"/>
    <property type="project" value="UniProtKB-SubCell"/>
</dbReference>
<dbReference type="InterPro" id="IPR007657">
    <property type="entry name" value="Glycosyltransferase_61"/>
</dbReference>
<dbReference type="Pfam" id="PF04577">
    <property type="entry name" value="Glyco_transf_61"/>
    <property type="match status" value="1"/>
</dbReference>
<gene>
    <name evidence="9" type="ORF">CALCODRAFT_493439</name>
</gene>
<proteinExistence type="predicted"/>
<keyword evidence="2" id="KW-0328">Glycosyltransferase</keyword>
<keyword evidence="5" id="KW-1133">Transmembrane helix</keyword>
<dbReference type="Proteomes" id="UP000076842">
    <property type="component" value="Unassembled WGS sequence"/>
</dbReference>
<evidence type="ECO:0000256" key="2">
    <source>
        <dbReference type="ARBA" id="ARBA00022676"/>
    </source>
</evidence>
<keyword evidence="4" id="KW-0812">Transmembrane</keyword>
<evidence type="ECO:0000259" key="8">
    <source>
        <dbReference type="Pfam" id="PF04577"/>
    </source>
</evidence>
<dbReference type="OrthoDB" id="529273at2759"/>
<evidence type="ECO:0000313" key="9">
    <source>
        <dbReference type="EMBL" id="KZT59514.1"/>
    </source>
</evidence>
<organism evidence="9 10">
    <name type="scientific">Calocera cornea HHB12733</name>
    <dbReference type="NCBI Taxonomy" id="1353952"/>
    <lineage>
        <taxon>Eukaryota</taxon>
        <taxon>Fungi</taxon>
        <taxon>Dikarya</taxon>
        <taxon>Basidiomycota</taxon>
        <taxon>Agaricomycotina</taxon>
        <taxon>Dacrymycetes</taxon>
        <taxon>Dacrymycetales</taxon>
        <taxon>Dacrymycetaceae</taxon>
        <taxon>Calocera</taxon>
    </lineage>
</organism>
<sequence>MLTALLASKSRLRFTGRDALVALLGACSLLLFSHIYRLRPSPFLLPFPHATPAQLGLTTAPGDVPQGFTLTPPNDHAIPGRLWVAPPPARGVVPSTLLQHAAGWTMLTNLYLSNGTFFIVSDQGGFDEGYWPQRRLMIATGLPGYHDNGHLREPTDQTMQILTVDDARKRWGERVWDIEGLSIINTDPDQFLKHYYHVAAELLFGAERMLTNFDANPSPDGRVMAPMPDRIIFVHCDEEGFSDGPRFNQFFLPAMWPSITPMFKPTYDQLADLVRTPYKAYRFPAVLLIDRSAAFRGDPTGSTARTPAGPWILGGGHYGTGGEGRNQFWYESARRRVGTFAGVPQRVLDMGLRAMDPQLAEGERDAPVITYISRQRSRRRLVEEDHRRLVAALEELCRRKSWVLDVVHAEELSREEQLRRAARTVVMLGVHGNGLTHQLLMPPHPLSTVIELFYPGGYARDYEWTAGVLGKAYFGIQNDTLVGPPDIPDFSYPDGFHGTAIPVHAETVVRVVQDRLEGRLQRQHWNGHPGVGY</sequence>